<comment type="caution">
    <text evidence="3">The sequence shown here is derived from an EMBL/GenBank/DDBJ whole genome shotgun (WGS) entry which is preliminary data.</text>
</comment>
<dbReference type="InterPro" id="IPR056599">
    <property type="entry name" value="AAA_lid_fung"/>
</dbReference>
<evidence type="ECO:0000313" key="4">
    <source>
        <dbReference type="Proteomes" id="UP001147733"/>
    </source>
</evidence>
<keyword evidence="4" id="KW-1185">Reference proteome</keyword>
<proteinExistence type="predicted"/>
<dbReference type="GO" id="GO:0005524">
    <property type="term" value="F:ATP binding"/>
    <property type="evidence" value="ECO:0007669"/>
    <property type="project" value="InterPro"/>
</dbReference>
<dbReference type="AlphaFoldDB" id="A0A9W9NJM0"/>
<name>A0A9W9NJM0_PENCI</name>
<dbReference type="PANTHER" id="PTHR46411:SF3">
    <property type="entry name" value="AAA+ ATPASE DOMAIN-CONTAINING PROTEIN"/>
    <property type="match status" value="1"/>
</dbReference>
<dbReference type="Pfam" id="PF00004">
    <property type="entry name" value="AAA"/>
    <property type="match status" value="1"/>
</dbReference>
<dbReference type="Pfam" id="PF22942">
    <property type="entry name" value="DUF7025"/>
    <property type="match status" value="1"/>
</dbReference>
<protein>
    <submittedName>
        <fullName evidence="3">P-loop containing nucleoside triphosphate hydrolase protein</fullName>
    </submittedName>
</protein>
<accession>A0A9W9NJM0</accession>
<feature type="domain" description="AAA+ ATPase" evidence="2">
    <location>
        <begin position="587"/>
        <end position="714"/>
    </location>
</feature>
<dbReference type="InterPro" id="IPR003593">
    <property type="entry name" value="AAA+_ATPase"/>
</dbReference>
<gene>
    <name evidence="3" type="ORF">N7469_010078</name>
</gene>
<keyword evidence="3" id="KW-0378">Hydrolase</keyword>
<dbReference type="CDD" id="cd19481">
    <property type="entry name" value="RecA-like_protease"/>
    <property type="match status" value="1"/>
</dbReference>
<dbReference type="GO" id="GO:0016887">
    <property type="term" value="F:ATP hydrolysis activity"/>
    <property type="evidence" value="ECO:0007669"/>
    <property type="project" value="InterPro"/>
</dbReference>
<dbReference type="Gene3D" id="3.40.50.300">
    <property type="entry name" value="P-loop containing nucleotide triphosphate hydrolases"/>
    <property type="match status" value="1"/>
</dbReference>
<evidence type="ECO:0000313" key="3">
    <source>
        <dbReference type="EMBL" id="KAJ5221191.1"/>
    </source>
</evidence>
<dbReference type="RefSeq" id="XP_056496114.1">
    <property type="nucleotide sequence ID" value="XM_056648983.1"/>
</dbReference>
<feature type="compositionally biased region" description="Low complexity" evidence="1">
    <location>
        <begin position="940"/>
        <end position="953"/>
    </location>
</feature>
<dbReference type="SUPFAM" id="SSF52540">
    <property type="entry name" value="P-loop containing nucleoside triphosphate hydrolases"/>
    <property type="match status" value="1"/>
</dbReference>
<dbReference type="GeneID" id="81388150"/>
<dbReference type="PANTHER" id="PTHR46411">
    <property type="entry name" value="FAMILY ATPASE, PUTATIVE-RELATED"/>
    <property type="match status" value="1"/>
</dbReference>
<evidence type="ECO:0000256" key="1">
    <source>
        <dbReference type="SAM" id="MobiDB-lite"/>
    </source>
</evidence>
<dbReference type="SMART" id="SM00382">
    <property type="entry name" value="AAA"/>
    <property type="match status" value="1"/>
</dbReference>
<dbReference type="InterPro" id="IPR003959">
    <property type="entry name" value="ATPase_AAA_core"/>
</dbReference>
<feature type="compositionally biased region" description="Basic and acidic residues" evidence="1">
    <location>
        <begin position="47"/>
        <end position="72"/>
    </location>
</feature>
<reference evidence="3" key="2">
    <citation type="journal article" date="2023" name="IMA Fungus">
        <title>Comparative genomic study of the Penicillium genus elucidates a diverse pangenome and 15 lateral gene transfer events.</title>
        <authorList>
            <person name="Petersen C."/>
            <person name="Sorensen T."/>
            <person name="Nielsen M.R."/>
            <person name="Sondergaard T.E."/>
            <person name="Sorensen J.L."/>
            <person name="Fitzpatrick D.A."/>
            <person name="Frisvad J.C."/>
            <person name="Nielsen K.L."/>
        </authorList>
    </citation>
    <scope>NUCLEOTIDE SEQUENCE</scope>
    <source>
        <strain evidence="3">IBT 23319</strain>
    </source>
</reference>
<dbReference type="InterPro" id="IPR054289">
    <property type="entry name" value="DUF7025"/>
</dbReference>
<dbReference type="InterPro" id="IPR027417">
    <property type="entry name" value="P-loop_NTPase"/>
</dbReference>
<dbReference type="OrthoDB" id="10042665at2759"/>
<dbReference type="Proteomes" id="UP001147733">
    <property type="component" value="Unassembled WGS sequence"/>
</dbReference>
<sequence length="967" mass="109777">MTIGIPMSDGEVGIVSKPDQADQAQAVYIQKLEERLAALEQRIVDIESAKKEQNESIRDDDSQAEETREPQPEHPPYPPTVPEVRCVNFVQAFHHDLTAPEIPALEFMAFTEKSAEQDPKCEAFQKSLVDMTPTKALETINTNYAKPYELDLSLPLDQLRVLSRPLGEFLWPIIAGDSLLEDHIAILQKPFAAPIYYHDEVKSKLKEMEEAEADKAANGETDESASSSKLLAEVKTYVRLMEDTILPYYDSFKTKTAADNLKVYFNDLWHLFTPGEIIYYPEAKINPSVADYEKLHRSKRPDQKLWKVYTRYQNEDKYWIKAYCIDYDGDSYVCVKEWFTIDKYEGKMSANSLAVYPVRYSTNAKKLMDDAIEGGRGFLRTHDLKLLGHTGWSSVWENDSTSLIYVSGDVVIDFAEAFKAHPDWKPISKLPATYYLGNRGADEPGTSKSKWYWTEDQELKEFSPLTVSFSENQMPRLTKRNYCLEEDKFLSTLIGNETVDLPGEDLLCLLPSRLFGYSLQDRRFVALDVKNLREIEENRDKFKNLIINPDHEGMLRALVESHFRRKDINETATISTTNQDIVQNKGRGLVILLHGVPGVGKTSTAEMIASNFQRPLLPITCGDLGLDPAAVEKSLKQMFRVAQLWDCILLLDEADVFLSERVSSDLSRNALVSVFLRVLDYYSGILFLTTNRVGTIDEAFKSRIHISLYYPYLDLDQTEKIWAVNLDRLAMIEAEQSSVQEPLSIDRDEILTFAKRHYEKSRNGKGRWNGRQIRNAFLIASALAHYEKTHGIRKDDNKNDLTARHFRTVVKAGTGFEKYLFETRGMTDQEAAYINSTRADHVLSPEAGHLPRTAAPTSAQPIKPPMHPAWANQYPTHQAQPFTPPRNHSSYNLTPSPANNMYPQQPPPPQHYVYETAAPPDTFGQPSMATGYPPQRAVTPGSQGQPHGQPVGQVWNAHHPADYDSDI</sequence>
<dbReference type="EMBL" id="JAPQKT010000009">
    <property type="protein sequence ID" value="KAJ5221191.1"/>
    <property type="molecule type" value="Genomic_DNA"/>
</dbReference>
<feature type="region of interest" description="Disordered" evidence="1">
    <location>
        <begin position="47"/>
        <end position="80"/>
    </location>
</feature>
<reference evidence="3" key="1">
    <citation type="submission" date="2022-11" db="EMBL/GenBank/DDBJ databases">
        <authorList>
            <person name="Petersen C."/>
        </authorList>
    </citation>
    <scope>NUCLEOTIDE SEQUENCE</scope>
    <source>
        <strain evidence="3">IBT 23319</strain>
    </source>
</reference>
<evidence type="ECO:0000259" key="2">
    <source>
        <dbReference type="SMART" id="SM00382"/>
    </source>
</evidence>
<feature type="region of interest" description="Disordered" evidence="1">
    <location>
        <begin position="918"/>
        <end position="967"/>
    </location>
</feature>
<dbReference type="Pfam" id="PF23232">
    <property type="entry name" value="AAA_lid_13"/>
    <property type="match status" value="1"/>
</dbReference>
<organism evidence="3 4">
    <name type="scientific">Penicillium citrinum</name>
    <dbReference type="NCBI Taxonomy" id="5077"/>
    <lineage>
        <taxon>Eukaryota</taxon>
        <taxon>Fungi</taxon>
        <taxon>Dikarya</taxon>
        <taxon>Ascomycota</taxon>
        <taxon>Pezizomycotina</taxon>
        <taxon>Eurotiomycetes</taxon>
        <taxon>Eurotiomycetidae</taxon>
        <taxon>Eurotiales</taxon>
        <taxon>Aspergillaceae</taxon>
        <taxon>Penicillium</taxon>
    </lineage>
</organism>